<keyword evidence="2" id="KW-0812">Transmembrane</keyword>
<sequence length="95" mass="10389">MTTTQTISYGGGSGALGVLFFLIWLVFIVIGLYLLVLLIKLMKRAIEALDLYNYSKNQEIRHSQNASYLRPYVNDPPSTPPSDSPNPGRGGPSSS</sequence>
<accession>A0A5J5GEC5</accession>
<dbReference type="RefSeq" id="WP_150457335.1">
    <property type="nucleotide sequence ID" value="NZ_VYKK01000005.1"/>
</dbReference>
<dbReference type="Proteomes" id="UP000367750">
    <property type="component" value="Unassembled WGS sequence"/>
</dbReference>
<comment type="caution">
    <text evidence="3">The sequence shown here is derived from an EMBL/GenBank/DDBJ whole genome shotgun (WGS) entry which is preliminary data.</text>
</comment>
<gene>
    <name evidence="3" type="ORF">F4V43_06060</name>
</gene>
<evidence type="ECO:0000256" key="1">
    <source>
        <dbReference type="SAM" id="MobiDB-lite"/>
    </source>
</evidence>
<organism evidence="3 4">
    <name type="scientific">Paenibacillus spiritus</name>
    <dbReference type="NCBI Taxonomy" id="2496557"/>
    <lineage>
        <taxon>Bacteria</taxon>
        <taxon>Bacillati</taxon>
        <taxon>Bacillota</taxon>
        <taxon>Bacilli</taxon>
        <taxon>Bacillales</taxon>
        <taxon>Paenibacillaceae</taxon>
        <taxon>Paenibacillus</taxon>
    </lineage>
</organism>
<keyword evidence="2" id="KW-1133">Transmembrane helix</keyword>
<evidence type="ECO:0000313" key="3">
    <source>
        <dbReference type="EMBL" id="KAA9006505.1"/>
    </source>
</evidence>
<protein>
    <submittedName>
        <fullName evidence="3">Uncharacterized protein</fullName>
    </submittedName>
</protein>
<reference evidence="3 4" key="1">
    <citation type="submission" date="2019-09" db="EMBL/GenBank/DDBJ databases">
        <title>Bacillus ochoae sp. nov., Paenibacillus whitsoniae sp. nov., Paenibacillus spiritus sp. nov. Isolated from the Mars Exploration Rover during spacecraft assembly.</title>
        <authorList>
            <person name="Seuylemezian A."/>
            <person name="Vaishampayan P."/>
        </authorList>
    </citation>
    <scope>NUCLEOTIDE SEQUENCE [LARGE SCALE GENOMIC DNA]</scope>
    <source>
        <strain evidence="3 4">MER_111</strain>
    </source>
</reference>
<keyword evidence="4" id="KW-1185">Reference proteome</keyword>
<dbReference type="OrthoDB" id="2653014at2"/>
<feature type="region of interest" description="Disordered" evidence="1">
    <location>
        <begin position="69"/>
        <end position="95"/>
    </location>
</feature>
<proteinExistence type="predicted"/>
<dbReference type="EMBL" id="VYKK01000005">
    <property type="protein sequence ID" value="KAA9006505.1"/>
    <property type="molecule type" value="Genomic_DNA"/>
</dbReference>
<evidence type="ECO:0000256" key="2">
    <source>
        <dbReference type="SAM" id="Phobius"/>
    </source>
</evidence>
<evidence type="ECO:0000313" key="4">
    <source>
        <dbReference type="Proteomes" id="UP000367750"/>
    </source>
</evidence>
<dbReference type="AlphaFoldDB" id="A0A5J5GEC5"/>
<name>A0A5J5GEC5_9BACL</name>
<feature type="transmembrane region" description="Helical" evidence="2">
    <location>
        <begin position="15"/>
        <end position="39"/>
    </location>
</feature>
<keyword evidence="2" id="KW-0472">Membrane</keyword>